<comment type="caution">
    <text evidence="2">The sequence shown here is derived from an EMBL/GenBank/DDBJ whole genome shotgun (WGS) entry which is preliminary data.</text>
</comment>
<dbReference type="EMBL" id="BPEU01000029">
    <property type="protein sequence ID" value="GIU44931.1"/>
    <property type="molecule type" value="Genomic_DNA"/>
</dbReference>
<keyword evidence="1" id="KW-0812">Transmembrane</keyword>
<keyword evidence="3" id="KW-1185">Reference proteome</keyword>
<proteinExistence type="predicted"/>
<organism evidence="2 3">
    <name type="scientific">Shewanella colwelliana</name>
    <name type="common">Alteromonas colwelliana</name>
    <dbReference type="NCBI Taxonomy" id="23"/>
    <lineage>
        <taxon>Bacteria</taxon>
        <taxon>Pseudomonadati</taxon>
        <taxon>Pseudomonadota</taxon>
        <taxon>Gammaproteobacteria</taxon>
        <taxon>Alteromonadales</taxon>
        <taxon>Shewanellaceae</taxon>
        <taxon>Shewanella</taxon>
    </lineage>
</organism>
<protein>
    <submittedName>
        <fullName evidence="2">Uncharacterized protein</fullName>
    </submittedName>
</protein>
<reference evidence="2 3" key="1">
    <citation type="submission" date="2021-05" db="EMBL/GenBank/DDBJ databases">
        <title>Molecular characterization for Shewanella algae harboring chromosomal blaOXA-55-like strains isolated from clinical and environment sample.</title>
        <authorList>
            <person name="Ohama Y."/>
            <person name="Aoki K."/>
            <person name="Harada S."/>
            <person name="Moriya K."/>
            <person name="Ishii Y."/>
            <person name="Tateda K."/>
        </authorList>
    </citation>
    <scope>NUCLEOTIDE SEQUENCE [LARGE SCALE GENOMIC DNA]</scope>
    <source>
        <strain evidence="2 3">MBTL60-118</strain>
    </source>
</reference>
<accession>A0ABQ4PBS9</accession>
<evidence type="ECO:0000313" key="3">
    <source>
        <dbReference type="Proteomes" id="UP000773469"/>
    </source>
</evidence>
<gene>
    <name evidence="2" type="ORF">TUM3794_34070</name>
</gene>
<keyword evidence="1" id="KW-0472">Membrane</keyword>
<sequence length="61" mass="6762">MLDAEELNEIKVNIRAKLIIKNLFASMLIFLFLLCDGIFIMNAKLHNHHAVAALAQQGGAN</sequence>
<evidence type="ECO:0000256" key="1">
    <source>
        <dbReference type="SAM" id="Phobius"/>
    </source>
</evidence>
<feature type="transmembrane region" description="Helical" evidence="1">
    <location>
        <begin position="23"/>
        <end position="41"/>
    </location>
</feature>
<dbReference type="Proteomes" id="UP000773469">
    <property type="component" value="Unassembled WGS sequence"/>
</dbReference>
<name>A0ABQ4PBS9_SHECO</name>
<keyword evidence="1" id="KW-1133">Transmembrane helix</keyword>
<evidence type="ECO:0000313" key="2">
    <source>
        <dbReference type="EMBL" id="GIU44931.1"/>
    </source>
</evidence>